<reference evidence="1 2" key="1">
    <citation type="journal article" date="2023" name="Arcadia Sci">
        <title>De novo assembly of a long-read Amblyomma americanum tick genome.</title>
        <authorList>
            <person name="Chou S."/>
            <person name="Poskanzer K.E."/>
            <person name="Rollins M."/>
            <person name="Thuy-Boun P.S."/>
        </authorList>
    </citation>
    <scope>NUCLEOTIDE SEQUENCE [LARGE SCALE GENOMIC DNA]</scope>
    <source>
        <strain evidence="1">F_SG_1</strain>
        <tissue evidence="1">Salivary glands</tissue>
    </source>
</reference>
<dbReference type="EMBL" id="JARKHS020014039">
    <property type="protein sequence ID" value="KAK8775514.1"/>
    <property type="molecule type" value="Genomic_DNA"/>
</dbReference>
<proteinExistence type="predicted"/>
<accession>A0AAQ4EL78</accession>
<dbReference type="AlphaFoldDB" id="A0AAQ4EL78"/>
<protein>
    <submittedName>
        <fullName evidence="1">Uncharacterized protein</fullName>
    </submittedName>
</protein>
<evidence type="ECO:0000313" key="1">
    <source>
        <dbReference type="EMBL" id="KAK8775514.1"/>
    </source>
</evidence>
<evidence type="ECO:0000313" key="2">
    <source>
        <dbReference type="Proteomes" id="UP001321473"/>
    </source>
</evidence>
<keyword evidence="2" id="KW-1185">Reference proteome</keyword>
<dbReference type="Proteomes" id="UP001321473">
    <property type="component" value="Unassembled WGS sequence"/>
</dbReference>
<sequence length="120" mass="12586">MALEYASSHPVAGALEAAGCRGCKAVCASCGRQVSQLPCFLPPASAVQVPTKICFLKLPGQGAPLNRGWRSVDSLAMLQHAVVPGQPARIPNLQDEKHLLRMPLNKPGAAPQGNRALTLP</sequence>
<comment type="caution">
    <text evidence="1">The sequence shown here is derived from an EMBL/GenBank/DDBJ whole genome shotgun (WGS) entry which is preliminary data.</text>
</comment>
<name>A0AAQ4EL78_AMBAM</name>
<organism evidence="1 2">
    <name type="scientific">Amblyomma americanum</name>
    <name type="common">Lone star tick</name>
    <dbReference type="NCBI Taxonomy" id="6943"/>
    <lineage>
        <taxon>Eukaryota</taxon>
        <taxon>Metazoa</taxon>
        <taxon>Ecdysozoa</taxon>
        <taxon>Arthropoda</taxon>
        <taxon>Chelicerata</taxon>
        <taxon>Arachnida</taxon>
        <taxon>Acari</taxon>
        <taxon>Parasitiformes</taxon>
        <taxon>Ixodida</taxon>
        <taxon>Ixodoidea</taxon>
        <taxon>Ixodidae</taxon>
        <taxon>Amblyomminae</taxon>
        <taxon>Amblyomma</taxon>
    </lineage>
</organism>
<gene>
    <name evidence="1" type="ORF">V5799_031141</name>
</gene>